<dbReference type="EMBL" id="CP000700">
    <property type="protein sequence ID" value="ABQ71293.1"/>
    <property type="molecule type" value="Genomic_DNA"/>
</dbReference>
<dbReference type="KEGG" id="swi:Swit_5182"/>
<dbReference type="AlphaFoldDB" id="A0A9J9HGI6"/>
<dbReference type="InterPro" id="IPR006442">
    <property type="entry name" value="Antitoxin_Phd/YefM"/>
</dbReference>
<evidence type="ECO:0000256" key="1">
    <source>
        <dbReference type="ARBA" id="ARBA00009981"/>
    </source>
</evidence>
<evidence type="ECO:0000313" key="4">
    <source>
        <dbReference type="Proteomes" id="UP000001989"/>
    </source>
</evidence>
<keyword evidence="4" id="KW-1185">Reference proteome</keyword>
<gene>
    <name evidence="3" type="ordered locus">Swit_5182</name>
</gene>
<protein>
    <recommendedName>
        <fullName evidence="2">Antitoxin</fullName>
    </recommendedName>
</protein>
<comment type="function">
    <text evidence="2">Antitoxin component of a type II toxin-antitoxin (TA) system.</text>
</comment>
<proteinExistence type="inferred from homology"/>
<dbReference type="NCBIfam" id="TIGR01552">
    <property type="entry name" value="phd_fam"/>
    <property type="match status" value="1"/>
</dbReference>
<geneLocation type="plasmid" evidence="3 4">
    <name>pSWIT01</name>
</geneLocation>
<organism evidence="3 4">
    <name type="scientific">Rhizorhabdus wittichii (strain DSM 6014 / CCUG 31198 / JCM 15750 / NBRC 105917 / EY 4224 / RW1)</name>
    <name type="common">Sphingomonas wittichii</name>
    <dbReference type="NCBI Taxonomy" id="392499"/>
    <lineage>
        <taxon>Bacteria</taxon>
        <taxon>Pseudomonadati</taxon>
        <taxon>Pseudomonadota</taxon>
        <taxon>Alphaproteobacteria</taxon>
        <taxon>Sphingomonadales</taxon>
        <taxon>Sphingomonadaceae</taxon>
        <taxon>Rhizorhabdus</taxon>
    </lineage>
</organism>
<evidence type="ECO:0000256" key="2">
    <source>
        <dbReference type="RuleBase" id="RU362080"/>
    </source>
</evidence>
<evidence type="ECO:0000313" key="3">
    <source>
        <dbReference type="EMBL" id="ABQ71293.1"/>
    </source>
</evidence>
<dbReference type="Pfam" id="PF02604">
    <property type="entry name" value="PhdYeFM_antitox"/>
    <property type="match status" value="1"/>
</dbReference>
<name>A0A9J9HGI6_RHIWR</name>
<accession>A0A9J9HGI6</accession>
<dbReference type="Proteomes" id="UP000001989">
    <property type="component" value="Plasmid pSWIT01"/>
</dbReference>
<sequence>MPKCEALMNMTTISSRDFNQGASRAKKAARKGPVYITERGRPTHVLMTIEDYHRRQGKKPRSLLATLAQAGDDADFDFEPSKLDHIVRPADLD</sequence>
<dbReference type="InterPro" id="IPR036165">
    <property type="entry name" value="YefM-like_sf"/>
</dbReference>
<reference evidence="3 4" key="1">
    <citation type="journal article" date="2010" name="J. Bacteriol.">
        <title>Genome sequence of the dioxin-mineralizing bacterium Sphingomonas wittichii RW1.</title>
        <authorList>
            <person name="Miller T.R."/>
            <person name="Delcher A.L."/>
            <person name="Salzberg S.L."/>
            <person name="Saunders E."/>
            <person name="Detter J.C."/>
            <person name="Halden R.U."/>
        </authorList>
    </citation>
    <scope>NUCLEOTIDE SEQUENCE [LARGE SCALE GENOMIC DNA]</scope>
    <source>
        <strain evidence="4">DSM 6014 / CCUG 31198 / JCM 15750 / NBRC 105917 / EY 4224 / RW1</strain>
    </source>
</reference>
<comment type="similarity">
    <text evidence="1 2">Belongs to the phD/YefM antitoxin family.</text>
</comment>
<keyword evidence="3" id="KW-0614">Plasmid</keyword>
<dbReference type="Gene3D" id="3.40.1620.10">
    <property type="entry name" value="YefM-like domain"/>
    <property type="match status" value="1"/>
</dbReference>
<dbReference type="SUPFAM" id="SSF143120">
    <property type="entry name" value="YefM-like"/>
    <property type="match status" value="1"/>
</dbReference>